<sequence>MSSLPEFPCERCGACCRNVDKAEETRFLDRGDGRCRHYDDQLKLCSIYESRPAICRVDHQFVIHYHQFMDWPEFIRLNTAACTSLQALEKPGASKSEA</sequence>
<protein>
    <submittedName>
        <fullName evidence="1">Zinc/iron-chelating domain-containing protein</fullName>
    </submittedName>
</protein>
<proteinExistence type="predicted"/>
<keyword evidence="2" id="KW-1185">Reference proteome</keyword>
<accession>A0A2S9KCR1</accession>
<dbReference type="Proteomes" id="UP000238326">
    <property type="component" value="Unassembled WGS sequence"/>
</dbReference>
<dbReference type="InterPro" id="IPR005358">
    <property type="entry name" value="Puta_zinc/iron-chelating_dom"/>
</dbReference>
<organism evidence="1 2">
    <name type="scientific">Malikia spinosa</name>
    <dbReference type="NCBI Taxonomy" id="86180"/>
    <lineage>
        <taxon>Bacteria</taxon>
        <taxon>Pseudomonadati</taxon>
        <taxon>Pseudomonadota</taxon>
        <taxon>Betaproteobacteria</taxon>
        <taxon>Burkholderiales</taxon>
        <taxon>Comamonadaceae</taxon>
        <taxon>Malikia</taxon>
    </lineage>
</organism>
<comment type="caution">
    <text evidence="1">The sequence shown here is derived from an EMBL/GenBank/DDBJ whole genome shotgun (WGS) entry which is preliminary data.</text>
</comment>
<dbReference type="OrthoDB" id="71604at2"/>
<dbReference type="Pfam" id="PF03692">
    <property type="entry name" value="CxxCxxCC"/>
    <property type="match status" value="1"/>
</dbReference>
<evidence type="ECO:0000313" key="1">
    <source>
        <dbReference type="EMBL" id="PRD68204.1"/>
    </source>
</evidence>
<gene>
    <name evidence="1" type="ORF">C6P61_12505</name>
</gene>
<dbReference type="EMBL" id="PVLR01000036">
    <property type="protein sequence ID" value="PRD68204.1"/>
    <property type="molecule type" value="Genomic_DNA"/>
</dbReference>
<name>A0A2S9KCR1_9BURK</name>
<reference evidence="1 2" key="1">
    <citation type="submission" date="2018-03" db="EMBL/GenBank/DDBJ databases">
        <title>Comparative genomics illustrates the genes involved in a hyperalkaliphilic mechanisms of Serpentinomonas isolated from highly-alkaline calcium-rich serpentinized springs.</title>
        <authorList>
            <person name="Suzuki S."/>
            <person name="Ishii S."/>
            <person name="Walworth N."/>
            <person name="Bird L."/>
            <person name="Kuenen J.G."/>
            <person name="Nealson K.H."/>
        </authorList>
    </citation>
    <scope>NUCLEOTIDE SEQUENCE [LARGE SCALE GENOMIC DNA]</scope>
    <source>
        <strain evidence="1 2">83</strain>
    </source>
</reference>
<dbReference type="RefSeq" id="WP_105730262.1">
    <property type="nucleotide sequence ID" value="NZ_PVLR01000036.1"/>
</dbReference>
<dbReference type="AlphaFoldDB" id="A0A2S9KCR1"/>
<evidence type="ECO:0000313" key="2">
    <source>
        <dbReference type="Proteomes" id="UP000238326"/>
    </source>
</evidence>